<evidence type="ECO:0000259" key="4">
    <source>
        <dbReference type="PROSITE" id="PS51320"/>
    </source>
</evidence>
<evidence type="ECO:0000256" key="1">
    <source>
        <dbReference type="ARBA" id="ARBA00008614"/>
    </source>
</evidence>
<dbReference type="InterPro" id="IPR010399">
    <property type="entry name" value="Tify_dom"/>
</dbReference>
<feature type="region of interest" description="Disordered" evidence="3">
    <location>
        <begin position="127"/>
        <end position="217"/>
    </location>
</feature>
<dbReference type="Pfam" id="PF06200">
    <property type="entry name" value="tify"/>
    <property type="match status" value="1"/>
</dbReference>
<comment type="domain">
    <text evidence="2">The jas domain is required for interaction with COI1.</text>
</comment>
<dbReference type="PANTHER" id="PTHR33077">
    <property type="entry name" value="PROTEIN TIFY 4A-RELATED-RELATED"/>
    <property type="match status" value="1"/>
</dbReference>
<name>A0A8X8W5P3_SALSN</name>
<organism evidence="5">
    <name type="scientific">Salvia splendens</name>
    <name type="common">Scarlet sage</name>
    <dbReference type="NCBI Taxonomy" id="180675"/>
    <lineage>
        <taxon>Eukaryota</taxon>
        <taxon>Viridiplantae</taxon>
        <taxon>Streptophyta</taxon>
        <taxon>Embryophyta</taxon>
        <taxon>Tracheophyta</taxon>
        <taxon>Spermatophyta</taxon>
        <taxon>Magnoliopsida</taxon>
        <taxon>eudicotyledons</taxon>
        <taxon>Gunneridae</taxon>
        <taxon>Pentapetalae</taxon>
        <taxon>asterids</taxon>
        <taxon>lamiids</taxon>
        <taxon>Lamiales</taxon>
        <taxon>Lamiaceae</taxon>
        <taxon>Nepetoideae</taxon>
        <taxon>Mentheae</taxon>
        <taxon>Salviinae</taxon>
        <taxon>Salvia</taxon>
        <taxon>Salvia subgen. Calosphace</taxon>
        <taxon>core Calosphace</taxon>
    </lineage>
</organism>
<feature type="domain" description="Tify" evidence="4">
    <location>
        <begin position="76"/>
        <end position="111"/>
    </location>
</feature>
<protein>
    <recommendedName>
        <fullName evidence="2">Protein TIFY</fullName>
    </recommendedName>
    <alternativeName>
        <fullName evidence="2">Jasmonate ZIM domain-containing protein</fullName>
    </alternativeName>
</protein>
<gene>
    <name evidence="5" type="ORF">SASPL_149779</name>
</gene>
<dbReference type="OrthoDB" id="1937734at2759"/>
<comment type="function">
    <text evidence="2">Repressor of jasmonate responses.</text>
</comment>
<dbReference type="PANTHER" id="PTHR33077:SF52">
    <property type="entry name" value="PROTEIN TIFY 11D"/>
    <property type="match status" value="1"/>
</dbReference>
<evidence type="ECO:0000256" key="3">
    <source>
        <dbReference type="SAM" id="MobiDB-lite"/>
    </source>
</evidence>
<dbReference type="GO" id="GO:0031347">
    <property type="term" value="P:regulation of defense response"/>
    <property type="evidence" value="ECO:0007669"/>
    <property type="project" value="UniProtKB-UniRule"/>
</dbReference>
<dbReference type="Pfam" id="PF09425">
    <property type="entry name" value="Jas_motif"/>
    <property type="match status" value="1"/>
</dbReference>
<feature type="compositionally biased region" description="Basic and acidic residues" evidence="3">
    <location>
        <begin position="185"/>
        <end position="195"/>
    </location>
</feature>
<proteinExistence type="inferred from homology"/>
<accession>A0A8X8W5P3</accession>
<dbReference type="InterPro" id="IPR018467">
    <property type="entry name" value="CCT_CS"/>
</dbReference>
<sequence length="217" mass="23747">MSSSRMVHDGSRQPGRSNFMQTCNLLTRFIKEKGSLRDFNIEISGKVESLQPIGVPNTSLAPLVAPISSIHATISCCKEPSQLTIFYSGRVLVFDDYPSNKVEELVAFAEKESPQVSCGTLSSINASAPVSSSRDGLPPRPHQAGTSYRHKADGISSNSSKEKMSCPDETSASDLPIARRSSLHRFLEKRKDRSAVRGPYHQVEEEPKGDGQLDLKL</sequence>
<comment type="similarity">
    <text evidence="1 2">Belongs to the TIFY/JAZ family.</text>
</comment>
<dbReference type="SMART" id="SM00979">
    <property type="entry name" value="TIFY"/>
    <property type="match status" value="1"/>
</dbReference>
<dbReference type="AlphaFoldDB" id="A0A8X8W5P3"/>
<dbReference type="GO" id="GO:2000022">
    <property type="term" value="P:regulation of jasmonic acid mediated signaling pathway"/>
    <property type="evidence" value="ECO:0007669"/>
    <property type="project" value="UniProtKB-UniRule"/>
</dbReference>
<evidence type="ECO:0000313" key="5">
    <source>
        <dbReference type="EMBL" id="KAG6388354.1"/>
    </source>
</evidence>
<dbReference type="EMBL" id="PNBA02000020">
    <property type="protein sequence ID" value="KAG6388354.1"/>
    <property type="molecule type" value="Genomic_DNA"/>
</dbReference>
<keyword evidence="2" id="KW-1184">Jasmonic acid signaling pathway</keyword>
<evidence type="ECO:0000313" key="6">
    <source>
        <dbReference type="Proteomes" id="UP000298416"/>
    </source>
</evidence>
<evidence type="ECO:0000256" key="2">
    <source>
        <dbReference type="RuleBase" id="RU369065"/>
    </source>
</evidence>
<reference evidence="5" key="2">
    <citation type="submission" date="2020-08" db="EMBL/GenBank/DDBJ databases">
        <title>Plant Genome Project.</title>
        <authorList>
            <person name="Zhang R.-G."/>
        </authorList>
    </citation>
    <scope>NUCLEOTIDE SEQUENCE</scope>
    <source>
        <strain evidence="5">Huo1</strain>
        <tissue evidence="5">Leaf</tissue>
    </source>
</reference>
<dbReference type="PROSITE" id="PS51320">
    <property type="entry name" value="TIFY"/>
    <property type="match status" value="1"/>
</dbReference>
<dbReference type="InterPro" id="IPR040390">
    <property type="entry name" value="TIFY/JAZ"/>
</dbReference>
<dbReference type="Proteomes" id="UP000298416">
    <property type="component" value="Unassembled WGS sequence"/>
</dbReference>
<dbReference type="GO" id="GO:0005634">
    <property type="term" value="C:nucleus"/>
    <property type="evidence" value="ECO:0007669"/>
    <property type="project" value="UniProtKB-SubCell"/>
</dbReference>
<comment type="caution">
    <text evidence="5">The sequence shown here is derived from an EMBL/GenBank/DDBJ whole genome shotgun (WGS) entry which is preliminary data.</text>
</comment>
<keyword evidence="2" id="KW-0539">Nucleus</keyword>
<comment type="subcellular location">
    <subcellularLocation>
        <location evidence="2">Nucleus</location>
    </subcellularLocation>
</comment>
<keyword evidence="6" id="KW-1185">Reference proteome</keyword>
<feature type="compositionally biased region" description="Basic and acidic residues" evidence="3">
    <location>
        <begin position="202"/>
        <end position="217"/>
    </location>
</feature>
<reference evidence="5" key="1">
    <citation type="submission" date="2018-01" db="EMBL/GenBank/DDBJ databases">
        <authorList>
            <person name="Mao J.F."/>
        </authorList>
    </citation>
    <scope>NUCLEOTIDE SEQUENCE</scope>
    <source>
        <strain evidence="5">Huo1</strain>
        <tissue evidence="5">Leaf</tissue>
    </source>
</reference>
<dbReference type="GO" id="GO:0009611">
    <property type="term" value="P:response to wounding"/>
    <property type="evidence" value="ECO:0007669"/>
    <property type="project" value="UniProtKB-UniRule"/>
</dbReference>